<organism evidence="1 2">
    <name type="scientific">Malus domestica</name>
    <name type="common">Apple</name>
    <name type="synonym">Pyrus malus</name>
    <dbReference type="NCBI Taxonomy" id="3750"/>
    <lineage>
        <taxon>Eukaryota</taxon>
        <taxon>Viridiplantae</taxon>
        <taxon>Streptophyta</taxon>
        <taxon>Embryophyta</taxon>
        <taxon>Tracheophyta</taxon>
        <taxon>Spermatophyta</taxon>
        <taxon>Magnoliopsida</taxon>
        <taxon>eudicotyledons</taxon>
        <taxon>Gunneridae</taxon>
        <taxon>Pentapetalae</taxon>
        <taxon>rosids</taxon>
        <taxon>fabids</taxon>
        <taxon>Rosales</taxon>
        <taxon>Rosaceae</taxon>
        <taxon>Amygdaloideae</taxon>
        <taxon>Maleae</taxon>
        <taxon>Malus</taxon>
    </lineage>
</organism>
<dbReference type="Proteomes" id="UP000290289">
    <property type="component" value="Chromosome 11"/>
</dbReference>
<protein>
    <submittedName>
        <fullName evidence="1">Uncharacterized protein</fullName>
    </submittedName>
</protein>
<dbReference type="EMBL" id="RDQH01000337">
    <property type="protein sequence ID" value="RXH84395.1"/>
    <property type="molecule type" value="Genomic_DNA"/>
</dbReference>
<sequence>MEQFPPIAAWSAILAYMSQTAQKATDRDELFTADKGYDGDAGQVRRLEALANHPLAAQSLFEDDSLQSLFQMVADGSLTVFFQGKQGLVLLHSIQLHRHAMQVDKLHVLPSLAVKTELDSNIFRSKS</sequence>
<dbReference type="AlphaFoldDB" id="A0A498IQH4"/>
<evidence type="ECO:0000313" key="2">
    <source>
        <dbReference type="Proteomes" id="UP000290289"/>
    </source>
</evidence>
<reference evidence="1 2" key="1">
    <citation type="submission" date="2018-10" db="EMBL/GenBank/DDBJ databases">
        <title>A high-quality apple genome assembly.</title>
        <authorList>
            <person name="Hu J."/>
        </authorList>
    </citation>
    <scope>NUCLEOTIDE SEQUENCE [LARGE SCALE GENOMIC DNA]</scope>
    <source>
        <strain evidence="2">cv. HFTH1</strain>
        <tissue evidence="1">Young leaf</tissue>
    </source>
</reference>
<gene>
    <name evidence="1" type="ORF">DVH24_027294</name>
</gene>
<dbReference type="STRING" id="3750.A0A498IQH4"/>
<comment type="caution">
    <text evidence="1">The sequence shown here is derived from an EMBL/GenBank/DDBJ whole genome shotgun (WGS) entry which is preliminary data.</text>
</comment>
<accession>A0A498IQH4</accession>
<name>A0A498IQH4_MALDO</name>
<proteinExistence type="predicted"/>
<keyword evidence="2" id="KW-1185">Reference proteome</keyword>
<evidence type="ECO:0000313" key="1">
    <source>
        <dbReference type="EMBL" id="RXH84395.1"/>
    </source>
</evidence>